<dbReference type="PANTHER" id="PTHR30404">
    <property type="entry name" value="N-ACETYLMURAMOYL-L-ALANINE AMIDASE"/>
    <property type="match status" value="1"/>
</dbReference>
<protein>
    <recommendedName>
        <fullName evidence="2">N-acetylmuramoyl-L-alanine amidase</fullName>
        <ecNumber evidence="2">3.5.1.28</ecNumber>
    </recommendedName>
</protein>
<organism evidence="6 7">
    <name type="scientific">Anaeromyxobacter oryzae</name>
    <dbReference type="NCBI Taxonomy" id="2918170"/>
    <lineage>
        <taxon>Bacteria</taxon>
        <taxon>Pseudomonadati</taxon>
        <taxon>Myxococcota</taxon>
        <taxon>Myxococcia</taxon>
        <taxon>Myxococcales</taxon>
        <taxon>Cystobacterineae</taxon>
        <taxon>Anaeromyxobacteraceae</taxon>
        <taxon>Anaeromyxobacter</taxon>
    </lineage>
</organism>
<keyword evidence="4" id="KW-0732">Signal</keyword>
<dbReference type="RefSeq" id="WP_248353404.1">
    <property type="nucleotide sequence ID" value="NZ_AP025591.1"/>
</dbReference>
<evidence type="ECO:0000256" key="2">
    <source>
        <dbReference type="ARBA" id="ARBA00011901"/>
    </source>
</evidence>
<comment type="catalytic activity">
    <reaction evidence="1">
        <text>Hydrolyzes the link between N-acetylmuramoyl residues and L-amino acid residues in certain cell-wall glycopeptides.</text>
        <dbReference type="EC" id="3.5.1.28"/>
    </reaction>
</comment>
<evidence type="ECO:0000256" key="3">
    <source>
        <dbReference type="ARBA" id="ARBA00022801"/>
    </source>
</evidence>
<proteinExistence type="predicted"/>
<dbReference type="Proteomes" id="UP001162891">
    <property type="component" value="Chromosome"/>
</dbReference>
<dbReference type="InterPro" id="IPR050695">
    <property type="entry name" value="N-acetylmuramoyl_amidase_3"/>
</dbReference>
<sequence length="250" mass="26096">MLAPAAALLLALAAGAAPPAFVAVIDPGHGGVQEGAISPRGVRESDLALEIARRVAARLRKMGAKVILTRTGDIAVPMANRAAIANAIRADLFVSIHLNSMPTVEARRVTTGVETYFLSADATDTHASAVAARENADRLAGDPEPDPNDPVGAILSSLEDAASLEGSSRLAYAVHDRLVSSTGALDRGVKQAPFYVLAGARMPAVLVEVGFISNEGEAERLRAKDYQEKVAAALADGIAVFRKETRAARR</sequence>
<evidence type="ECO:0000313" key="6">
    <source>
        <dbReference type="EMBL" id="BDG04891.1"/>
    </source>
</evidence>
<feature type="signal peptide" evidence="4">
    <location>
        <begin position="1"/>
        <end position="22"/>
    </location>
</feature>
<dbReference type="PANTHER" id="PTHR30404:SF0">
    <property type="entry name" value="N-ACETYLMURAMOYL-L-ALANINE AMIDASE AMIC"/>
    <property type="match status" value="1"/>
</dbReference>
<feature type="chain" id="PRO_5046923754" description="N-acetylmuramoyl-L-alanine amidase" evidence="4">
    <location>
        <begin position="23"/>
        <end position="250"/>
    </location>
</feature>
<evidence type="ECO:0000256" key="4">
    <source>
        <dbReference type="SAM" id="SignalP"/>
    </source>
</evidence>
<dbReference type="InterPro" id="IPR002508">
    <property type="entry name" value="MurNAc-LAA_cat"/>
</dbReference>
<feature type="domain" description="MurNAc-LAA" evidence="5">
    <location>
        <begin position="82"/>
        <end position="239"/>
    </location>
</feature>
<dbReference type="Pfam" id="PF01520">
    <property type="entry name" value="Amidase_3"/>
    <property type="match status" value="1"/>
</dbReference>
<dbReference type="Gene3D" id="3.40.630.40">
    <property type="entry name" value="Zn-dependent exopeptidases"/>
    <property type="match status" value="1"/>
</dbReference>
<evidence type="ECO:0000313" key="7">
    <source>
        <dbReference type="Proteomes" id="UP001162891"/>
    </source>
</evidence>
<dbReference type="EMBL" id="AP025591">
    <property type="protein sequence ID" value="BDG04891.1"/>
    <property type="molecule type" value="Genomic_DNA"/>
</dbReference>
<evidence type="ECO:0000259" key="5">
    <source>
        <dbReference type="SMART" id="SM00646"/>
    </source>
</evidence>
<accession>A0ABM7WZB4</accession>
<keyword evidence="3" id="KW-0378">Hydrolase</keyword>
<dbReference type="SUPFAM" id="SSF53187">
    <property type="entry name" value="Zn-dependent exopeptidases"/>
    <property type="match status" value="1"/>
</dbReference>
<dbReference type="EC" id="3.5.1.28" evidence="2"/>
<keyword evidence="7" id="KW-1185">Reference proteome</keyword>
<dbReference type="CDD" id="cd02696">
    <property type="entry name" value="MurNAc-LAA"/>
    <property type="match status" value="1"/>
</dbReference>
<evidence type="ECO:0000256" key="1">
    <source>
        <dbReference type="ARBA" id="ARBA00001561"/>
    </source>
</evidence>
<reference evidence="7" key="1">
    <citation type="journal article" date="2022" name="Int. J. Syst. Evol. Microbiol.">
        <title>Anaeromyxobacter oryzae sp. nov., Anaeromyxobacter diazotrophicus sp. nov. and Anaeromyxobacter paludicola sp. nov., isolated from paddy soils.</title>
        <authorList>
            <person name="Itoh H."/>
            <person name="Xu Z."/>
            <person name="Mise K."/>
            <person name="Masuda Y."/>
            <person name="Ushijima N."/>
            <person name="Hayakawa C."/>
            <person name="Shiratori Y."/>
            <person name="Senoo K."/>
        </authorList>
    </citation>
    <scope>NUCLEOTIDE SEQUENCE [LARGE SCALE GENOMIC DNA]</scope>
    <source>
        <strain evidence="7">Red232</strain>
    </source>
</reference>
<dbReference type="SMART" id="SM00646">
    <property type="entry name" value="Ami_3"/>
    <property type="match status" value="1"/>
</dbReference>
<name>A0ABM7WZB4_9BACT</name>
<gene>
    <name evidence="6" type="ORF">AMOR_38870</name>
</gene>